<dbReference type="EMBL" id="CP058350">
    <property type="protein sequence ID" value="QLF71345.1"/>
    <property type="molecule type" value="Genomic_DNA"/>
</dbReference>
<name>A0ABX6QS32_9HYPH</name>
<keyword evidence="4" id="KW-1185">Reference proteome</keyword>
<feature type="domain" description="Flavin reductase like" evidence="2">
    <location>
        <begin position="19"/>
        <end position="165"/>
    </location>
</feature>
<reference evidence="3 4" key="1">
    <citation type="submission" date="2020-06" db="EMBL/GenBank/DDBJ databases">
        <title>Genome sequence of Rhizobium sp strain ADMK78.</title>
        <authorList>
            <person name="Rahi P."/>
        </authorList>
    </citation>
    <scope>NUCLEOTIDE SEQUENCE [LARGE SCALE GENOMIC DNA]</scope>
    <source>
        <strain evidence="3 4">ADMK78</strain>
    </source>
</reference>
<dbReference type="PANTHER" id="PTHR30466">
    <property type="entry name" value="FLAVIN REDUCTASE"/>
    <property type="match status" value="1"/>
</dbReference>
<dbReference type="InterPro" id="IPR050268">
    <property type="entry name" value="NADH-dep_flavin_reductase"/>
</dbReference>
<dbReference type="PANTHER" id="PTHR30466:SF1">
    <property type="entry name" value="FMN REDUCTASE (NADH) RUTF"/>
    <property type="match status" value="1"/>
</dbReference>
<proteinExistence type="predicted"/>
<dbReference type="InterPro" id="IPR012349">
    <property type="entry name" value="Split_barrel_FMN-bd"/>
</dbReference>
<evidence type="ECO:0000313" key="4">
    <source>
        <dbReference type="Proteomes" id="UP000308530"/>
    </source>
</evidence>
<keyword evidence="1" id="KW-0560">Oxidoreductase</keyword>
<sequence>MSIADIQDVPSPEAFRQAMANLGAGVAIITSDGPAGLAGCTVSAVTSVSDQPPTLLVCLNRTSRNNRVMRENGSLCVNLLGHRNQPLAARFADGSLTVERRFEEGSWNYPADGSPALDNALASLQCAVTDMSEVGSHTVFFLTVHSIGFGEPGEGLAYFQRRFHGLPLANAS</sequence>
<organism evidence="3 4">
    <name type="scientific">Peteryoungia desertarenae</name>
    <dbReference type="NCBI Taxonomy" id="1813451"/>
    <lineage>
        <taxon>Bacteria</taxon>
        <taxon>Pseudomonadati</taxon>
        <taxon>Pseudomonadota</taxon>
        <taxon>Alphaproteobacteria</taxon>
        <taxon>Hyphomicrobiales</taxon>
        <taxon>Rhizobiaceae</taxon>
        <taxon>Peteryoungia</taxon>
    </lineage>
</organism>
<accession>A0ABX6QS32</accession>
<dbReference type="InterPro" id="IPR002563">
    <property type="entry name" value="Flavin_Rdtase-like_dom"/>
</dbReference>
<evidence type="ECO:0000259" key="2">
    <source>
        <dbReference type="SMART" id="SM00903"/>
    </source>
</evidence>
<evidence type="ECO:0000313" key="3">
    <source>
        <dbReference type="EMBL" id="QLF71345.1"/>
    </source>
</evidence>
<evidence type="ECO:0000256" key="1">
    <source>
        <dbReference type="ARBA" id="ARBA00023002"/>
    </source>
</evidence>
<protein>
    <submittedName>
        <fullName evidence="3">Flavin reductase</fullName>
    </submittedName>
</protein>
<dbReference type="Gene3D" id="2.30.110.10">
    <property type="entry name" value="Electron Transport, Fmn-binding Protein, Chain A"/>
    <property type="match status" value="1"/>
</dbReference>
<gene>
    <name evidence="3" type="ORF">FE840_009070</name>
</gene>
<dbReference type="Proteomes" id="UP000308530">
    <property type="component" value="Chromosome"/>
</dbReference>
<dbReference type="Pfam" id="PF01613">
    <property type="entry name" value="Flavin_Reduct"/>
    <property type="match status" value="1"/>
</dbReference>
<dbReference type="SUPFAM" id="SSF50475">
    <property type="entry name" value="FMN-binding split barrel"/>
    <property type="match status" value="1"/>
</dbReference>
<dbReference type="SMART" id="SM00903">
    <property type="entry name" value="Flavin_Reduct"/>
    <property type="match status" value="1"/>
</dbReference>